<gene>
    <name evidence="1" type="ORF">K450DRAFT_222652</name>
</gene>
<accession>A0AAD5EG56</accession>
<reference evidence="1" key="1">
    <citation type="submission" date="2021-06" db="EMBL/GenBank/DDBJ databases">
        <authorList>
            <consortium name="DOE Joint Genome Institute"/>
            <person name="Mondo S.J."/>
            <person name="Amses K.R."/>
            <person name="Simmons D.R."/>
            <person name="Longcore J.E."/>
            <person name="Seto K."/>
            <person name="Alves G.H."/>
            <person name="Bonds A.E."/>
            <person name="Quandt C.A."/>
            <person name="Davis W.J."/>
            <person name="Chang Y."/>
            <person name="Letcher P.M."/>
            <person name="Powell M.J."/>
            <person name="Kuo A."/>
            <person name="Labutti K."/>
            <person name="Pangilinan J."/>
            <person name="Andreopoulos W."/>
            <person name="Tritt A."/>
            <person name="Riley R."/>
            <person name="Hundley H."/>
            <person name="Johnson J."/>
            <person name="Lipzen A."/>
            <person name="Barry K."/>
            <person name="Berbee M.L."/>
            <person name="Buchler N.E."/>
            <person name="Grigoriev I.V."/>
            <person name="Spatafora J.W."/>
            <person name="Stajich J.E."/>
            <person name="James T.Y."/>
        </authorList>
    </citation>
    <scope>NUCLEOTIDE SEQUENCE</scope>
    <source>
        <strain evidence="1">AG</strain>
    </source>
</reference>
<sequence length="64" mass="7049">MLCSPEMVLTRFAGCQPHSASSATSLTATFARLTATGFENTIMNRRQCPMVSAQQTITYESCWI</sequence>
<dbReference type="AlphaFoldDB" id="A0AAD5EG56"/>
<organism evidence="1 2">
    <name type="scientific">Umbelopsis ramanniana AG</name>
    <dbReference type="NCBI Taxonomy" id="1314678"/>
    <lineage>
        <taxon>Eukaryota</taxon>
        <taxon>Fungi</taxon>
        <taxon>Fungi incertae sedis</taxon>
        <taxon>Mucoromycota</taxon>
        <taxon>Mucoromycotina</taxon>
        <taxon>Umbelopsidomycetes</taxon>
        <taxon>Umbelopsidales</taxon>
        <taxon>Umbelopsidaceae</taxon>
        <taxon>Umbelopsis</taxon>
    </lineage>
</organism>
<dbReference type="Proteomes" id="UP001206595">
    <property type="component" value="Unassembled WGS sequence"/>
</dbReference>
<dbReference type="EMBL" id="MU620896">
    <property type="protein sequence ID" value="KAI8583236.1"/>
    <property type="molecule type" value="Genomic_DNA"/>
</dbReference>
<evidence type="ECO:0000313" key="1">
    <source>
        <dbReference type="EMBL" id="KAI8583236.1"/>
    </source>
</evidence>
<dbReference type="GeneID" id="75911284"/>
<evidence type="ECO:0000313" key="2">
    <source>
        <dbReference type="Proteomes" id="UP001206595"/>
    </source>
</evidence>
<keyword evidence="2" id="KW-1185">Reference proteome</keyword>
<proteinExistence type="predicted"/>
<protein>
    <submittedName>
        <fullName evidence="1">Uncharacterized protein</fullName>
    </submittedName>
</protein>
<comment type="caution">
    <text evidence="1">The sequence shown here is derived from an EMBL/GenBank/DDBJ whole genome shotgun (WGS) entry which is preliminary data.</text>
</comment>
<dbReference type="RefSeq" id="XP_051448240.1">
    <property type="nucleotide sequence ID" value="XM_051585936.1"/>
</dbReference>
<name>A0AAD5EG56_UMBRA</name>
<reference evidence="1" key="2">
    <citation type="journal article" date="2022" name="Proc. Natl. Acad. Sci. U.S.A.">
        <title>Diploid-dominant life cycles characterize the early evolution of Fungi.</title>
        <authorList>
            <person name="Amses K.R."/>
            <person name="Simmons D.R."/>
            <person name="Longcore J.E."/>
            <person name="Mondo S.J."/>
            <person name="Seto K."/>
            <person name="Jeronimo G.H."/>
            <person name="Bonds A.E."/>
            <person name="Quandt C.A."/>
            <person name="Davis W.J."/>
            <person name="Chang Y."/>
            <person name="Federici B.A."/>
            <person name="Kuo A."/>
            <person name="LaButti K."/>
            <person name="Pangilinan J."/>
            <person name="Andreopoulos W."/>
            <person name="Tritt A."/>
            <person name="Riley R."/>
            <person name="Hundley H."/>
            <person name="Johnson J."/>
            <person name="Lipzen A."/>
            <person name="Barry K."/>
            <person name="Lang B.F."/>
            <person name="Cuomo C.A."/>
            <person name="Buchler N.E."/>
            <person name="Grigoriev I.V."/>
            <person name="Spatafora J.W."/>
            <person name="Stajich J.E."/>
            <person name="James T.Y."/>
        </authorList>
    </citation>
    <scope>NUCLEOTIDE SEQUENCE</scope>
    <source>
        <strain evidence="1">AG</strain>
    </source>
</reference>